<dbReference type="Proteomes" id="UP000191931">
    <property type="component" value="Unassembled WGS sequence"/>
</dbReference>
<name>A0A1W1H9S2_9BACT</name>
<evidence type="ECO:0000313" key="1">
    <source>
        <dbReference type="EMBL" id="SLM29224.1"/>
    </source>
</evidence>
<reference evidence="1 2" key="1">
    <citation type="submission" date="2017-03" db="EMBL/GenBank/DDBJ databases">
        <authorList>
            <person name="Afonso C.L."/>
            <person name="Miller P.J."/>
            <person name="Scott M.A."/>
            <person name="Spackman E."/>
            <person name="Goraichik I."/>
            <person name="Dimitrov K.M."/>
            <person name="Suarez D.L."/>
            <person name="Swayne D.E."/>
        </authorList>
    </citation>
    <scope>NUCLEOTIDE SEQUENCE [LARGE SCALE GENOMIC DNA]</scope>
    <source>
        <strain evidence="1">PRJEB14757</strain>
    </source>
</reference>
<proteinExistence type="predicted"/>
<dbReference type="AlphaFoldDB" id="A0A1W1H9S2"/>
<dbReference type="STRING" id="1246637.MTBBW1_1730022"/>
<keyword evidence="2" id="KW-1185">Reference proteome</keyword>
<accession>A0A1W1H9S2</accession>
<dbReference type="EMBL" id="FWEV01000083">
    <property type="protein sequence ID" value="SLM29224.1"/>
    <property type="molecule type" value="Genomic_DNA"/>
</dbReference>
<evidence type="ECO:0000313" key="2">
    <source>
        <dbReference type="Proteomes" id="UP000191931"/>
    </source>
</evidence>
<sequence length="46" mass="5428">MIYNAMVNYKPDRLYLLLLNFYVQTKIKEKQKCPAVVCLNIKISCC</sequence>
<protein>
    <submittedName>
        <fullName evidence="1">Uncharacterized protein</fullName>
    </submittedName>
</protein>
<gene>
    <name evidence="1" type="ORF">MTBBW1_1730022</name>
</gene>
<organism evidence="1 2">
    <name type="scientific">Desulfamplus magnetovallimortis</name>
    <dbReference type="NCBI Taxonomy" id="1246637"/>
    <lineage>
        <taxon>Bacteria</taxon>
        <taxon>Pseudomonadati</taxon>
        <taxon>Thermodesulfobacteriota</taxon>
        <taxon>Desulfobacteria</taxon>
        <taxon>Desulfobacterales</taxon>
        <taxon>Desulfobacteraceae</taxon>
        <taxon>Desulfamplus</taxon>
    </lineage>
</organism>